<dbReference type="Gene3D" id="1.10.10.10">
    <property type="entry name" value="Winged helix-like DNA-binding domain superfamily/Winged helix DNA-binding domain"/>
    <property type="match status" value="1"/>
</dbReference>
<dbReference type="GO" id="GO:0003677">
    <property type="term" value="F:DNA binding"/>
    <property type="evidence" value="ECO:0007669"/>
    <property type="project" value="UniProtKB-KW"/>
</dbReference>
<keyword evidence="6" id="KW-1185">Reference proteome</keyword>
<protein>
    <submittedName>
        <fullName evidence="5">DNA-binding GntR family transcriptional regulator</fullName>
    </submittedName>
</protein>
<dbReference type="PRINTS" id="PR00035">
    <property type="entry name" value="HTHGNTR"/>
</dbReference>
<evidence type="ECO:0000313" key="5">
    <source>
        <dbReference type="EMBL" id="MDQ0153199.1"/>
    </source>
</evidence>
<dbReference type="SMART" id="SM00345">
    <property type="entry name" value="HTH_GNTR"/>
    <property type="match status" value="1"/>
</dbReference>
<sequence>MTLSIPERYVRETGRDYALRTLRENIIGLELKPGSMVSENELAAQLGLSRTPVREALIELSKVKIVEIWPQKGSAIARIDYELVEEARFMRNVLECAVAELCCGLASPEDLAALRENVARQRSYENMGVTSERFLSLDDSFHAKLFEIARKPQVYTMIGSLSIHFDRVRNLTLEDVNIKNVIQDHEDIVEAVAAGDAGRARELMQLHLSRFRVAEHKVRERFPDYFSA</sequence>
<dbReference type="Pfam" id="PF00392">
    <property type="entry name" value="GntR"/>
    <property type="match status" value="1"/>
</dbReference>
<dbReference type="InterPro" id="IPR008920">
    <property type="entry name" value="TF_FadR/GntR_C"/>
</dbReference>
<dbReference type="PROSITE" id="PS50949">
    <property type="entry name" value="HTH_GNTR"/>
    <property type="match status" value="1"/>
</dbReference>
<dbReference type="Gene3D" id="1.20.120.530">
    <property type="entry name" value="GntR ligand-binding domain-like"/>
    <property type="match status" value="1"/>
</dbReference>
<organism evidence="5 6">
    <name type="scientific">Moryella indoligenes</name>
    <dbReference type="NCBI Taxonomy" id="371674"/>
    <lineage>
        <taxon>Bacteria</taxon>
        <taxon>Bacillati</taxon>
        <taxon>Bacillota</taxon>
        <taxon>Clostridia</taxon>
        <taxon>Lachnospirales</taxon>
        <taxon>Lachnospiraceae</taxon>
        <taxon>Moryella</taxon>
    </lineage>
</organism>
<feature type="domain" description="HTH gntR-type" evidence="4">
    <location>
        <begin position="12"/>
        <end position="79"/>
    </location>
</feature>
<dbReference type="SMART" id="SM00895">
    <property type="entry name" value="FCD"/>
    <property type="match status" value="1"/>
</dbReference>
<keyword evidence="3" id="KW-0804">Transcription</keyword>
<dbReference type="GO" id="GO:0003700">
    <property type="term" value="F:DNA-binding transcription factor activity"/>
    <property type="evidence" value="ECO:0007669"/>
    <property type="project" value="InterPro"/>
</dbReference>
<dbReference type="SUPFAM" id="SSF48008">
    <property type="entry name" value="GntR ligand-binding domain-like"/>
    <property type="match status" value="1"/>
</dbReference>
<name>A0AAE3VBF7_9FIRM</name>
<dbReference type="InterPro" id="IPR036388">
    <property type="entry name" value="WH-like_DNA-bd_sf"/>
</dbReference>
<accession>A0AAE3VBF7</accession>
<dbReference type="EMBL" id="JAUSTO010000014">
    <property type="protein sequence ID" value="MDQ0153199.1"/>
    <property type="molecule type" value="Genomic_DNA"/>
</dbReference>
<evidence type="ECO:0000256" key="2">
    <source>
        <dbReference type="ARBA" id="ARBA00023125"/>
    </source>
</evidence>
<dbReference type="InterPro" id="IPR036390">
    <property type="entry name" value="WH_DNA-bd_sf"/>
</dbReference>
<dbReference type="Pfam" id="PF07729">
    <property type="entry name" value="FCD"/>
    <property type="match status" value="1"/>
</dbReference>
<dbReference type="PANTHER" id="PTHR43537:SF45">
    <property type="entry name" value="GNTR FAMILY REGULATORY PROTEIN"/>
    <property type="match status" value="1"/>
</dbReference>
<dbReference type="InterPro" id="IPR011711">
    <property type="entry name" value="GntR_C"/>
</dbReference>
<evidence type="ECO:0000259" key="4">
    <source>
        <dbReference type="PROSITE" id="PS50949"/>
    </source>
</evidence>
<keyword evidence="1" id="KW-0805">Transcription regulation</keyword>
<proteinExistence type="predicted"/>
<reference evidence="5" key="1">
    <citation type="submission" date="2023-07" db="EMBL/GenBank/DDBJ databases">
        <title>Genomic Encyclopedia of Type Strains, Phase IV (KMG-IV): sequencing the most valuable type-strain genomes for metagenomic binning, comparative biology and taxonomic classification.</title>
        <authorList>
            <person name="Goeker M."/>
        </authorList>
    </citation>
    <scope>NUCLEOTIDE SEQUENCE</scope>
    <source>
        <strain evidence="5">DSM 19659</strain>
    </source>
</reference>
<evidence type="ECO:0000313" key="6">
    <source>
        <dbReference type="Proteomes" id="UP001241537"/>
    </source>
</evidence>
<dbReference type="Proteomes" id="UP001241537">
    <property type="component" value="Unassembled WGS sequence"/>
</dbReference>
<dbReference type="InterPro" id="IPR000524">
    <property type="entry name" value="Tscrpt_reg_HTH_GntR"/>
</dbReference>
<comment type="caution">
    <text evidence="5">The sequence shown here is derived from an EMBL/GenBank/DDBJ whole genome shotgun (WGS) entry which is preliminary data.</text>
</comment>
<evidence type="ECO:0000256" key="3">
    <source>
        <dbReference type="ARBA" id="ARBA00023163"/>
    </source>
</evidence>
<keyword evidence="2 5" id="KW-0238">DNA-binding</keyword>
<dbReference type="PANTHER" id="PTHR43537">
    <property type="entry name" value="TRANSCRIPTIONAL REGULATOR, GNTR FAMILY"/>
    <property type="match status" value="1"/>
</dbReference>
<gene>
    <name evidence="5" type="ORF">J2S20_001909</name>
</gene>
<evidence type="ECO:0000256" key="1">
    <source>
        <dbReference type="ARBA" id="ARBA00023015"/>
    </source>
</evidence>
<dbReference type="AlphaFoldDB" id="A0AAE3VBF7"/>
<dbReference type="SUPFAM" id="SSF46785">
    <property type="entry name" value="Winged helix' DNA-binding domain"/>
    <property type="match status" value="1"/>
</dbReference>
<dbReference type="RefSeq" id="WP_307255202.1">
    <property type="nucleotide sequence ID" value="NZ_JAUSTO010000014.1"/>
</dbReference>